<keyword evidence="4" id="KW-0645">Protease</keyword>
<dbReference type="InterPro" id="IPR019756">
    <property type="entry name" value="Pept_S26A_signal_pept_1_Ser-AS"/>
</dbReference>
<dbReference type="PANTHER" id="PTHR46041:SF2">
    <property type="entry name" value="MITOCHONDRIAL INNER MEMBRANE PROTEASE SUBUNIT 2"/>
    <property type="match status" value="1"/>
</dbReference>
<dbReference type="FunFam" id="2.10.109.10:FF:000005">
    <property type="entry name" value="Mitochondrial inner membrane protease subunit"/>
    <property type="match status" value="1"/>
</dbReference>
<evidence type="ECO:0000256" key="4">
    <source>
        <dbReference type="ARBA" id="ARBA00022670"/>
    </source>
</evidence>
<evidence type="ECO:0000256" key="8">
    <source>
        <dbReference type="ARBA" id="ARBA00022989"/>
    </source>
</evidence>
<keyword evidence="8" id="KW-1133">Transmembrane helix</keyword>
<evidence type="ECO:0000256" key="7">
    <source>
        <dbReference type="ARBA" id="ARBA00022801"/>
    </source>
</evidence>
<keyword evidence="7" id="KW-0378">Hydrolase</keyword>
<keyword evidence="5" id="KW-0812">Transmembrane</keyword>
<dbReference type="InterPro" id="IPR000223">
    <property type="entry name" value="Pept_S26A_signal_pept_1"/>
</dbReference>
<dbReference type="GO" id="GO:0042720">
    <property type="term" value="C:mitochondrial inner membrane peptidase complex"/>
    <property type="evidence" value="ECO:0007669"/>
    <property type="project" value="InterPro"/>
</dbReference>
<dbReference type="Gene3D" id="2.10.109.10">
    <property type="entry name" value="Umud Fragment, subunit A"/>
    <property type="match status" value="1"/>
</dbReference>
<comment type="subcellular location">
    <subcellularLocation>
        <location evidence="1">Mitochondrion inner membrane</location>
        <topology evidence="1">Single-pass membrane protein</topology>
    </subcellularLocation>
</comment>
<evidence type="ECO:0000256" key="3">
    <source>
        <dbReference type="ARBA" id="ARBA00013650"/>
    </source>
</evidence>
<dbReference type="GO" id="GO:0004252">
    <property type="term" value="F:serine-type endopeptidase activity"/>
    <property type="evidence" value="ECO:0007669"/>
    <property type="project" value="InterPro"/>
</dbReference>
<evidence type="ECO:0000256" key="2">
    <source>
        <dbReference type="ARBA" id="ARBA00007066"/>
    </source>
</evidence>
<dbReference type="AlphaFoldDB" id="A0A8T2UHZ3"/>
<keyword evidence="6" id="KW-0999">Mitochondrion inner membrane</keyword>
<dbReference type="SUPFAM" id="SSF51306">
    <property type="entry name" value="LexA/Signal peptidase"/>
    <property type="match status" value="1"/>
</dbReference>
<dbReference type="InterPro" id="IPR037730">
    <property type="entry name" value="IMP2"/>
</dbReference>
<evidence type="ECO:0000256" key="5">
    <source>
        <dbReference type="ARBA" id="ARBA00022692"/>
    </source>
</evidence>
<evidence type="ECO:0000256" key="1">
    <source>
        <dbReference type="ARBA" id="ARBA00004434"/>
    </source>
</evidence>
<dbReference type="Pfam" id="PF10502">
    <property type="entry name" value="Peptidase_S26"/>
    <property type="match status" value="2"/>
</dbReference>
<keyword evidence="9" id="KW-0496">Mitochondrion</keyword>
<evidence type="ECO:0000313" key="13">
    <source>
        <dbReference type="EMBL" id="KAH7435811.1"/>
    </source>
</evidence>
<comment type="similarity">
    <text evidence="2">Belongs to the peptidase S26 family. IMP2 subfamily.</text>
</comment>
<dbReference type="GO" id="GO:0006465">
    <property type="term" value="P:signal peptide processing"/>
    <property type="evidence" value="ECO:0007669"/>
    <property type="project" value="InterPro"/>
</dbReference>
<evidence type="ECO:0000313" key="14">
    <source>
        <dbReference type="Proteomes" id="UP000825935"/>
    </source>
</evidence>
<evidence type="ECO:0000259" key="12">
    <source>
        <dbReference type="Pfam" id="PF10502"/>
    </source>
</evidence>
<dbReference type="Proteomes" id="UP000825935">
    <property type="component" value="Chromosome 6"/>
</dbReference>
<feature type="domain" description="Peptidase S26" evidence="12">
    <location>
        <begin position="11"/>
        <end position="102"/>
    </location>
</feature>
<feature type="active site" evidence="11">
    <location>
        <position position="36"/>
    </location>
</feature>
<dbReference type="PRINTS" id="PR00727">
    <property type="entry name" value="LEADERPTASE"/>
</dbReference>
<comment type="caution">
    <text evidence="13">The sequence shown here is derived from an EMBL/GenBank/DDBJ whole genome shotgun (WGS) entry which is preliminary data.</text>
</comment>
<dbReference type="NCBIfam" id="TIGR02227">
    <property type="entry name" value="sigpep_I_bact"/>
    <property type="match status" value="1"/>
</dbReference>
<evidence type="ECO:0000256" key="10">
    <source>
        <dbReference type="ARBA" id="ARBA00023136"/>
    </source>
</evidence>
<feature type="domain" description="Peptidase S26" evidence="12">
    <location>
        <begin position="108"/>
        <end position="148"/>
    </location>
</feature>
<dbReference type="PROSITE" id="PS00501">
    <property type="entry name" value="SPASE_I_1"/>
    <property type="match status" value="1"/>
</dbReference>
<gene>
    <name evidence="13" type="ORF">KP509_06G080300</name>
</gene>
<dbReference type="CDD" id="cd06530">
    <property type="entry name" value="S26_SPase_I"/>
    <property type="match status" value="1"/>
</dbReference>
<evidence type="ECO:0000256" key="11">
    <source>
        <dbReference type="PIRSR" id="PIRSR600223-1"/>
    </source>
</evidence>
<dbReference type="InterPro" id="IPR036286">
    <property type="entry name" value="LexA/Signal_pep-like_sf"/>
</dbReference>
<dbReference type="GO" id="GO:0006627">
    <property type="term" value="P:protein processing involved in protein targeting to mitochondrion"/>
    <property type="evidence" value="ECO:0007669"/>
    <property type="project" value="InterPro"/>
</dbReference>
<evidence type="ECO:0000256" key="6">
    <source>
        <dbReference type="ARBA" id="ARBA00022792"/>
    </source>
</evidence>
<keyword evidence="14" id="KW-1185">Reference proteome</keyword>
<dbReference type="InterPro" id="IPR019533">
    <property type="entry name" value="Peptidase_S26"/>
</dbReference>
<evidence type="ECO:0000256" key="9">
    <source>
        <dbReference type="ARBA" id="ARBA00023128"/>
    </source>
</evidence>
<name>A0A8T2UHZ3_CERRI</name>
<sequence length="199" mass="22226">MAEPLWFLAKRSAAAAMICITFTDIVGNFATIQGNSMQPTLQQGHKDFISLLKGDVVFYEKISAPAYKYCRGDVVVLRSPTDPDQLMVKRLIAMQGDWVNVPGSHEIHQIPKGRCWVEGDNGNLSLDSRNFGPIPLGLVKGRVTIKVWPPHRIGRVERVLPEGQVMFTDMHSCVITRSCLEYTFRLGERASYYQGLAAS</sequence>
<reference evidence="13" key="1">
    <citation type="submission" date="2021-08" db="EMBL/GenBank/DDBJ databases">
        <title>WGS assembly of Ceratopteris richardii.</title>
        <authorList>
            <person name="Marchant D.B."/>
            <person name="Chen G."/>
            <person name="Jenkins J."/>
            <person name="Shu S."/>
            <person name="Leebens-Mack J."/>
            <person name="Grimwood J."/>
            <person name="Schmutz J."/>
            <person name="Soltis P."/>
            <person name="Soltis D."/>
            <person name="Chen Z.-H."/>
        </authorList>
    </citation>
    <scope>NUCLEOTIDE SEQUENCE</scope>
    <source>
        <strain evidence="13">Whitten #5841</strain>
        <tissue evidence="13">Leaf</tissue>
    </source>
</reference>
<feature type="active site" evidence="11">
    <location>
        <position position="89"/>
    </location>
</feature>
<dbReference type="OrthoDB" id="9996127at2759"/>
<keyword evidence="10" id="KW-0472">Membrane</keyword>
<organism evidence="13 14">
    <name type="scientific">Ceratopteris richardii</name>
    <name type="common">Triangle waterfern</name>
    <dbReference type="NCBI Taxonomy" id="49495"/>
    <lineage>
        <taxon>Eukaryota</taxon>
        <taxon>Viridiplantae</taxon>
        <taxon>Streptophyta</taxon>
        <taxon>Embryophyta</taxon>
        <taxon>Tracheophyta</taxon>
        <taxon>Polypodiopsida</taxon>
        <taxon>Polypodiidae</taxon>
        <taxon>Polypodiales</taxon>
        <taxon>Pteridineae</taxon>
        <taxon>Pteridaceae</taxon>
        <taxon>Parkerioideae</taxon>
        <taxon>Ceratopteris</taxon>
    </lineage>
</organism>
<dbReference type="EMBL" id="CM035411">
    <property type="protein sequence ID" value="KAH7435811.1"/>
    <property type="molecule type" value="Genomic_DNA"/>
</dbReference>
<dbReference type="PANTHER" id="PTHR46041">
    <property type="entry name" value="MITOCHONDRIAL INNER MEMBRANE PROTEASE SUBUNIT 2"/>
    <property type="match status" value="1"/>
</dbReference>
<proteinExistence type="inferred from homology"/>
<accession>A0A8T2UHZ3</accession>
<protein>
    <recommendedName>
        <fullName evidence="3">Mitochondrial inner membrane protease subunit 2</fullName>
    </recommendedName>
</protein>